<dbReference type="KEGG" id="gsn:YC6258_02704"/>
<keyword evidence="3" id="KW-1185">Reference proteome</keyword>
<evidence type="ECO:0000313" key="2">
    <source>
        <dbReference type="EMBL" id="AJQ94742.1"/>
    </source>
</evidence>
<sequence length="175" mass="20304">MIDVNADHSEYLLAPKYDKYLYFEKFDFFIFLLAFFILAIKTTIFILLGLWVAVLMLLFALVFVAYMTLFHAPYKRAKFIRNGGRYRIKPGRVEVLSSNGAISTWNVTYMNCKVRPKRKGRVDISFGKNLFDFIKHYGSKEAFGFVVYGIDHRDVSNMLERLELKGKVKGWAGGK</sequence>
<keyword evidence="1" id="KW-1133">Transmembrane helix</keyword>
<keyword evidence="1" id="KW-0472">Membrane</keyword>
<dbReference type="EMBL" id="CP007142">
    <property type="protein sequence ID" value="AJQ94742.1"/>
    <property type="molecule type" value="Genomic_DNA"/>
</dbReference>
<feature type="transmembrane region" description="Helical" evidence="1">
    <location>
        <begin position="50"/>
        <end position="72"/>
    </location>
</feature>
<accession>A0A0C5VJF3</accession>
<proteinExistence type="predicted"/>
<dbReference type="AlphaFoldDB" id="A0A0C5VJF3"/>
<evidence type="ECO:0000256" key="1">
    <source>
        <dbReference type="SAM" id="Phobius"/>
    </source>
</evidence>
<gene>
    <name evidence="2" type="ORF">YC6258_02704</name>
</gene>
<feature type="transmembrane region" description="Helical" evidence="1">
    <location>
        <begin position="26"/>
        <end position="44"/>
    </location>
</feature>
<dbReference type="HOGENOM" id="CLU_1530449_0_0_6"/>
<protein>
    <submittedName>
        <fullName evidence="2">Uncharacterized protein</fullName>
    </submittedName>
</protein>
<name>A0A0C5VJF3_9GAMM</name>
<evidence type="ECO:0000313" key="3">
    <source>
        <dbReference type="Proteomes" id="UP000032266"/>
    </source>
</evidence>
<dbReference type="Proteomes" id="UP000032266">
    <property type="component" value="Chromosome"/>
</dbReference>
<organism evidence="2 3">
    <name type="scientific">Gynuella sunshinyii YC6258</name>
    <dbReference type="NCBI Taxonomy" id="1445510"/>
    <lineage>
        <taxon>Bacteria</taxon>
        <taxon>Pseudomonadati</taxon>
        <taxon>Pseudomonadota</taxon>
        <taxon>Gammaproteobacteria</taxon>
        <taxon>Oceanospirillales</taxon>
        <taxon>Saccharospirillaceae</taxon>
        <taxon>Gynuella</taxon>
    </lineage>
</organism>
<reference evidence="2 3" key="1">
    <citation type="submission" date="2014-01" db="EMBL/GenBank/DDBJ databases">
        <title>Full genme sequencing of cellulolytic bacterium Gynuella sunshinyii YC6258T gen. nov., sp. nov.</title>
        <authorList>
            <person name="Khan H."/>
            <person name="Chung E.J."/>
            <person name="Chung Y.R."/>
        </authorList>
    </citation>
    <scope>NUCLEOTIDE SEQUENCE [LARGE SCALE GENOMIC DNA]</scope>
    <source>
        <strain evidence="2 3">YC6258</strain>
    </source>
</reference>
<keyword evidence="1" id="KW-0812">Transmembrane</keyword>
<dbReference type="STRING" id="1445510.YC6258_02704"/>